<accession>A0A6B0GX00</accession>
<name>A0A6B0GX00_9EURY</name>
<proteinExistence type="predicted"/>
<evidence type="ECO:0000313" key="2">
    <source>
        <dbReference type="Proteomes" id="UP000451471"/>
    </source>
</evidence>
<reference evidence="1 2" key="1">
    <citation type="submission" date="2019-12" db="EMBL/GenBank/DDBJ databases">
        <title>Halocatena pleomorpha gen. nov. sp. nov., an extremely halophilic archaeon of family Halobacteriaceae isolated from saltpan soil.</title>
        <authorList>
            <person name="Pal Y."/>
            <person name="Verma A."/>
            <person name="Krishnamurthi S."/>
            <person name="Kumar P."/>
        </authorList>
    </citation>
    <scope>NUCLEOTIDE SEQUENCE [LARGE SCALE GENOMIC DNA]</scope>
    <source>
        <strain evidence="1 2">JCM 16495</strain>
    </source>
</reference>
<protein>
    <submittedName>
        <fullName evidence="1">Uncharacterized protein</fullName>
    </submittedName>
</protein>
<keyword evidence="2" id="KW-1185">Reference proteome</keyword>
<dbReference type="EMBL" id="WSZK01000038">
    <property type="protein sequence ID" value="MWG36665.1"/>
    <property type="molecule type" value="Genomic_DNA"/>
</dbReference>
<comment type="caution">
    <text evidence="1">The sequence shown here is derived from an EMBL/GenBank/DDBJ whole genome shotgun (WGS) entry which is preliminary data.</text>
</comment>
<organism evidence="1 2">
    <name type="scientific">Halomarina oriensis</name>
    <dbReference type="NCBI Taxonomy" id="671145"/>
    <lineage>
        <taxon>Archaea</taxon>
        <taxon>Methanobacteriati</taxon>
        <taxon>Methanobacteriota</taxon>
        <taxon>Stenosarchaea group</taxon>
        <taxon>Halobacteria</taxon>
        <taxon>Halobacteriales</taxon>
        <taxon>Natronomonadaceae</taxon>
        <taxon>Halomarina</taxon>
    </lineage>
</organism>
<dbReference type="RefSeq" id="WP_158206317.1">
    <property type="nucleotide sequence ID" value="NZ_WSZK01000038.1"/>
</dbReference>
<gene>
    <name evidence="1" type="ORF">GQS65_19610</name>
</gene>
<sequence length="131" mass="14472">MNTGDDHAVPYCVLTRDPSGWGRRPPREAPTFARSRGESEYLSVTSRIRYGSSTCDRIALETVELTAENELRVVVGATSKASAGPTCTDDIDDREYELVVGLDEVPIEAVRLTERPFDGPANTWTKTLPDR</sequence>
<evidence type="ECO:0000313" key="1">
    <source>
        <dbReference type="EMBL" id="MWG36665.1"/>
    </source>
</evidence>
<dbReference type="AlphaFoldDB" id="A0A6B0GX00"/>
<dbReference type="Proteomes" id="UP000451471">
    <property type="component" value="Unassembled WGS sequence"/>
</dbReference>